<comment type="subcellular location">
    <subcellularLocation>
        <location evidence="2">Periplasm</location>
    </subcellularLocation>
</comment>
<dbReference type="Gene3D" id="2.40.10.120">
    <property type="match status" value="1"/>
</dbReference>
<organism evidence="16 17">
    <name type="scientific">Pelagibacter ubique</name>
    <dbReference type="NCBI Taxonomy" id="198252"/>
    <lineage>
        <taxon>Bacteria</taxon>
        <taxon>Pseudomonadati</taxon>
        <taxon>Pseudomonadota</taxon>
        <taxon>Alphaproteobacteria</taxon>
        <taxon>Candidatus Pelagibacterales</taxon>
        <taxon>Candidatus Pelagibacteraceae</taxon>
        <taxon>Candidatus Pelagibacter</taxon>
    </lineage>
</organism>
<evidence type="ECO:0000256" key="12">
    <source>
        <dbReference type="ARBA" id="ARBA00023016"/>
    </source>
</evidence>
<evidence type="ECO:0000256" key="14">
    <source>
        <dbReference type="SAM" id="SignalP"/>
    </source>
</evidence>
<dbReference type="RefSeq" id="WP_169036100.1">
    <property type="nucleotide sequence ID" value="NZ_LANA01000001.1"/>
</dbReference>
<evidence type="ECO:0000256" key="4">
    <source>
        <dbReference type="ARBA" id="ARBA00013035"/>
    </source>
</evidence>
<keyword evidence="11" id="KW-0720">Serine protease</keyword>
<dbReference type="Pfam" id="PF13365">
    <property type="entry name" value="Trypsin_2"/>
    <property type="match status" value="1"/>
</dbReference>
<dbReference type="PRINTS" id="PR00834">
    <property type="entry name" value="PROTEASES2C"/>
</dbReference>
<evidence type="ECO:0000256" key="9">
    <source>
        <dbReference type="ARBA" id="ARBA00022764"/>
    </source>
</evidence>
<name>A0ABX1T0J7_PELUQ</name>
<dbReference type="GO" id="GO:0008233">
    <property type="term" value="F:peptidase activity"/>
    <property type="evidence" value="ECO:0007669"/>
    <property type="project" value="UniProtKB-KW"/>
</dbReference>
<dbReference type="PANTHER" id="PTHR22939:SF130">
    <property type="entry name" value="PERIPLASMIC SERINE ENDOPROTEASE DEGP-LIKE-RELATED"/>
    <property type="match status" value="1"/>
</dbReference>
<feature type="chain" id="PRO_5047229763" description="Probable periplasmic serine endoprotease DegP-like" evidence="14">
    <location>
        <begin position="23"/>
        <end position="473"/>
    </location>
</feature>
<dbReference type="GO" id="GO:0006508">
    <property type="term" value="P:proteolysis"/>
    <property type="evidence" value="ECO:0007669"/>
    <property type="project" value="UniProtKB-KW"/>
</dbReference>
<dbReference type="PANTHER" id="PTHR22939">
    <property type="entry name" value="SERINE PROTEASE FAMILY S1C HTRA-RELATED"/>
    <property type="match status" value="1"/>
</dbReference>
<keyword evidence="12" id="KW-0346">Stress response</keyword>
<evidence type="ECO:0000256" key="5">
    <source>
        <dbReference type="ARBA" id="ARBA00013958"/>
    </source>
</evidence>
<evidence type="ECO:0000259" key="15">
    <source>
        <dbReference type="PROSITE" id="PS50106"/>
    </source>
</evidence>
<gene>
    <name evidence="16" type="ORF">VP91_00007630</name>
</gene>
<dbReference type="Pfam" id="PF13180">
    <property type="entry name" value="PDZ_2"/>
    <property type="match status" value="1"/>
</dbReference>
<evidence type="ECO:0000256" key="6">
    <source>
        <dbReference type="ARBA" id="ARBA00022670"/>
    </source>
</evidence>
<evidence type="ECO:0000256" key="7">
    <source>
        <dbReference type="ARBA" id="ARBA00022729"/>
    </source>
</evidence>
<evidence type="ECO:0000313" key="17">
    <source>
        <dbReference type="Proteomes" id="UP001166004"/>
    </source>
</evidence>
<dbReference type="EC" id="3.4.21.107" evidence="4"/>
<sequence length="473" mass="51658">MNRIIKLLVVFFTLSFAVQTSAKDAPASFADLAERLMPSVVNISTTTTVTTNSNPFPGFQFPPGSPFEDMFKEFGTPQTRKSAALGSGFIIDEKGIVITNNHVIQDAEDIVVKVGGEKEYKATIIGADPLSDIAVLQIDSKEKFTPVQFGDSDKARIGDWVIAIGNPFGLGGTVTAGIISARNRSIGLSRYEDYIQTDASINSGNSGGPLFDMNGNVIGINTAILGKGGSIGIGFSIPANSAKKVVSQLIEFGETKRGWLGVRIQVVTKEIADIEKLDEPRGALVASVAEKSPSDKAGIKAGDIILEFNGTKINVMKELPQIVAQTKVGKIVDVKIWRNKKEVIKKIKLGRLETSSDFKKEKKEKEEKKTEMPKISEIKSLKIMARLLNKKDINQRKLPNQTTGLVITNIGKNSPVNYLNVGDIIIEAQKKKIKSKKDLEDIVNKALKSNQKTILIVIYNNQNQRRYIGVKLD</sequence>
<evidence type="ECO:0000256" key="2">
    <source>
        <dbReference type="ARBA" id="ARBA00004418"/>
    </source>
</evidence>
<dbReference type="NCBIfam" id="TIGR02037">
    <property type="entry name" value="degP_htrA_DO"/>
    <property type="match status" value="1"/>
</dbReference>
<protein>
    <recommendedName>
        <fullName evidence="5">Probable periplasmic serine endoprotease DegP-like</fullName>
        <ecNumber evidence="4">3.4.21.107</ecNumber>
    </recommendedName>
    <alternativeName>
        <fullName evidence="13">Protease Do</fullName>
    </alternativeName>
</protein>
<dbReference type="InterPro" id="IPR001478">
    <property type="entry name" value="PDZ"/>
</dbReference>
<dbReference type="Proteomes" id="UP001166004">
    <property type="component" value="Unassembled WGS sequence"/>
</dbReference>
<comment type="similarity">
    <text evidence="3">Belongs to the peptidase S1C family.</text>
</comment>
<keyword evidence="7 14" id="KW-0732">Signal</keyword>
<comment type="caution">
    <text evidence="16">The sequence shown here is derived from an EMBL/GenBank/DDBJ whole genome shotgun (WGS) entry which is preliminary data.</text>
</comment>
<evidence type="ECO:0000256" key="10">
    <source>
        <dbReference type="ARBA" id="ARBA00022801"/>
    </source>
</evidence>
<evidence type="ECO:0000256" key="8">
    <source>
        <dbReference type="ARBA" id="ARBA00022737"/>
    </source>
</evidence>
<dbReference type="SUPFAM" id="SSF50156">
    <property type="entry name" value="PDZ domain-like"/>
    <property type="match status" value="2"/>
</dbReference>
<reference evidence="16 17" key="1">
    <citation type="submission" date="2019-07" db="EMBL/GenBank/DDBJ databases">
        <title>SAR11 Genome Evolution.</title>
        <authorList>
            <person name="Giovannoni S."/>
        </authorList>
    </citation>
    <scope>NUCLEOTIDE SEQUENCE [LARGE SCALE GENOMIC DNA]</scope>
    <source>
        <strain evidence="16 17">HTCC9565</strain>
    </source>
</reference>
<keyword evidence="8" id="KW-0677">Repeat</keyword>
<keyword evidence="17" id="KW-1185">Reference proteome</keyword>
<dbReference type="InterPro" id="IPR011782">
    <property type="entry name" value="Pept_S1C_Do"/>
</dbReference>
<accession>A0ABX1T0J7</accession>
<dbReference type="CDD" id="cd10839">
    <property type="entry name" value="cpPDZ1_DegP-like"/>
    <property type="match status" value="1"/>
</dbReference>
<evidence type="ECO:0000256" key="1">
    <source>
        <dbReference type="ARBA" id="ARBA00001772"/>
    </source>
</evidence>
<keyword evidence="9" id="KW-0574">Periplasm</keyword>
<feature type="domain" description="PDZ" evidence="15">
    <location>
        <begin position="249"/>
        <end position="340"/>
    </location>
</feature>
<dbReference type="SUPFAM" id="SSF50494">
    <property type="entry name" value="Trypsin-like serine proteases"/>
    <property type="match status" value="1"/>
</dbReference>
<keyword evidence="6 16" id="KW-0645">Protease</keyword>
<dbReference type="EMBL" id="LANA01000001">
    <property type="protein sequence ID" value="NMN67616.1"/>
    <property type="molecule type" value="Genomic_DNA"/>
</dbReference>
<dbReference type="InterPro" id="IPR001940">
    <property type="entry name" value="Peptidase_S1C"/>
</dbReference>
<evidence type="ECO:0000256" key="11">
    <source>
        <dbReference type="ARBA" id="ARBA00022825"/>
    </source>
</evidence>
<dbReference type="InterPro" id="IPR009003">
    <property type="entry name" value="Peptidase_S1_PA"/>
</dbReference>
<evidence type="ECO:0000256" key="3">
    <source>
        <dbReference type="ARBA" id="ARBA00010541"/>
    </source>
</evidence>
<keyword evidence="10" id="KW-0378">Hydrolase</keyword>
<feature type="signal peptide" evidence="14">
    <location>
        <begin position="1"/>
        <end position="22"/>
    </location>
</feature>
<evidence type="ECO:0000256" key="13">
    <source>
        <dbReference type="ARBA" id="ARBA00032850"/>
    </source>
</evidence>
<comment type="catalytic activity">
    <reaction evidence="1">
        <text>Acts on substrates that are at least partially unfolded. The cleavage site P1 residue is normally between a pair of hydrophobic residues, such as Val-|-Val.</text>
        <dbReference type="EC" id="3.4.21.107"/>
    </reaction>
</comment>
<dbReference type="InterPro" id="IPR036034">
    <property type="entry name" value="PDZ_sf"/>
</dbReference>
<evidence type="ECO:0000313" key="16">
    <source>
        <dbReference type="EMBL" id="NMN67616.1"/>
    </source>
</evidence>
<dbReference type="PROSITE" id="PS50106">
    <property type="entry name" value="PDZ"/>
    <property type="match status" value="1"/>
</dbReference>
<dbReference type="Gene3D" id="2.30.42.10">
    <property type="match status" value="2"/>
</dbReference>
<dbReference type="SMART" id="SM00228">
    <property type="entry name" value="PDZ"/>
    <property type="match status" value="2"/>
</dbReference>
<proteinExistence type="inferred from homology"/>